<feature type="domain" description="Tetrahydrofolate dehydrogenase/cyclohydrolase NAD(P)-binding" evidence="14">
    <location>
        <begin position="140"/>
        <end position="280"/>
    </location>
</feature>
<dbReference type="PRINTS" id="PR00085">
    <property type="entry name" value="THFDHDRGNASE"/>
</dbReference>
<dbReference type="FunFam" id="3.40.50.720:FF:000094">
    <property type="entry name" value="Bifunctional protein FolD"/>
    <property type="match status" value="1"/>
</dbReference>
<evidence type="ECO:0000256" key="1">
    <source>
        <dbReference type="ARBA" id="ARBA00004777"/>
    </source>
</evidence>
<reference evidence="15 16" key="1">
    <citation type="journal article" date="2012" name="J. Bacteriol.">
        <title>Genome sequence of Lactobacillus mucosae LM1, isolated from piglet feces.</title>
        <authorList>
            <person name="Lee J.H."/>
            <person name="Valeriano V.D."/>
            <person name="Shin Y.R."/>
            <person name="Chae J.P."/>
            <person name="Kim G.B."/>
            <person name="Ham J.S."/>
            <person name="Chun J."/>
            <person name="Kang D.K."/>
        </authorList>
    </citation>
    <scope>NUCLEOTIDE SEQUENCE [LARGE SCALE GENOMIC DNA]</scope>
    <source>
        <strain evidence="15 16">LM1</strain>
    </source>
</reference>
<dbReference type="PANTHER" id="PTHR48099">
    <property type="entry name" value="C-1-TETRAHYDROFOLATE SYNTHASE, CYTOPLASMIC-RELATED"/>
    <property type="match status" value="1"/>
</dbReference>
<keyword evidence="8 12" id="KW-0560">Oxidoreductase</keyword>
<evidence type="ECO:0000256" key="9">
    <source>
        <dbReference type="ARBA" id="ARBA00023102"/>
    </source>
</evidence>
<feature type="binding site" evidence="12">
    <location>
        <position position="232"/>
    </location>
    <ligand>
        <name>NADP(+)</name>
        <dbReference type="ChEBI" id="CHEBI:58349"/>
    </ligand>
</feature>
<dbReference type="Proteomes" id="UP000003645">
    <property type="component" value="Chromosome"/>
</dbReference>
<evidence type="ECO:0000256" key="2">
    <source>
        <dbReference type="ARBA" id="ARBA00011738"/>
    </source>
</evidence>
<dbReference type="STRING" id="1130798.LBLM1_03495"/>
<dbReference type="GO" id="GO:0004477">
    <property type="term" value="F:methenyltetrahydrofolate cyclohydrolase activity"/>
    <property type="evidence" value="ECO:0007669"/>
    <property type="project" value="UniProtKB-UniRule"/>
</dbReference>
<dbReference type="GO" id="GO:0006164">
    <property type="term" value="P:purine nucleotide biosynthetic process"/>
    <property type="evidence" value="ECO:0007669"/>
    <property type="project" value="UniProtKB-KW"/>
</dbReference>
<dbReference type="Pfam" id="PF02882">
    <property type="entry name" value="THF_DHG_CYH_C"/>
    <property type="match status" value="1"/>
</dbReference>
<evidence type="ECO:0000313" key="15">
    <source>
        <dbReference type="EMBL" id="AJT50218.1"/>
    </source>
</evidence>
<dbReference type="AlphaFoldDB" id="A0A0D4CJC0"/>
<comment type="pathway">
    <text evidence="1 12">One-carbon metabolism; tetrahydrofolate interconversion.</text>
</comment>
<dbReference type="PANTHER" id="PTHR48099:SF5">
    <property type="entry name" value="C-1-TETRAHYDROFOLATE SYNTHASE, CYTOPLASMIC"/>
    <property type="match status" value="1"/>
</dbReference>
<keyword evidence="5 12" id="KW-0658">Purine biosynthesis</keyword>
<keyword evidence="6 12" id="KW-0378">Hydrolase</keyword>
<dbReference type="HOGENOM" id="CLU_034045_2_1_9"/>
<gene>
    <name evidence="12" type="primary">folD</name>
    <name evidence="15" type="ORF">LBLM1_03495</name>
</gene>
<proteinExistence type="inferred from homology"/>
<dbReference type="InterPro" id="IPR036291">
    <property type="entry name" value="NAD(P)-bd_dom_sf"/>
</dbReference>
<dbReference type="InterPro" id="IPR020630">
    <property type="entry name" value="THF_DH/CycHdrlase_cat_dom"/>
</dbReference>
<evidence type="ECO:0000256" key="6">
    <source>
        <dbReference type="ARBA" id="ARBA00022801"/>
    </source>
</evidence>
<name>A0A0D4CJC0_LIMMU</name>
<keyword evidence="3 12" id="KW-0554">One-carbon metabolism</keyword>
<dbReference type="EC" id="1.5.1.5" evidence="12"/>
<sequence length="287" mass="30768">MATLIDGRALAKEVNAHTKQRIEKLKEKGVTPGIATILVGDDPASQIYTRSKEKKAHSLGMKSVREQLPASTTQAELVQAVEHLNSDPSIHAILVQEPLPNHLDDTAIVNLIDPLKDVDGFHPINVGKLYNNVQGNYPVACTPRGIMTMLRHYHVPLASQDVVIVGRSTLVSRPLQALLINEDATVTITGRRTKDLAKRTREADILVVAAGVPNLIKADAVKPGATVIDVGINRLDDGTIVGDVDFESVKEVAGMITPVPGGVGPMTIASLMEQTVDLAEWSAEING</sequence>
<evidence type="ECO:0000256" key="5">
    <source>
        <dbReference type="ARBA" id="ARBA00022755"/>
    </source>
</evidence>
<organism evidence="15 16">
    <name type="scientific">Limosilactobacillus mucosae LM1</name>
    <dbReference type="NCBI Taxonomy" id="1130798"/>
    <lineage>
        <taxon>Bacteria</taxon>
        <taxon>Bacillati</taxon>
        <taxon>Bacillota</taxon>
        <taxon>Bacilli</taxon>
        <taxon>Lactobacillales</taxon>
        <taxon>Lactobacillaceae</taxon>
        <taxon>Limosilactobacillus</taxon>
    </lineage>
</organism>
<dbReference type="CDD" id="cd01080">
    <property type="entry name" value="NAD_bind_m-THF_DH_Cyclohyd"/>
    <property type="match status" value="1"/>
</dbReference>
<dbReference type="GO" id="GO:0005829">
    <property type="term" value="C:cytosol"/>
    <property type="evidence" value="ECO:0007669"/>
    <property type="project" value="TreeGrafter"/>
</dbReference>
<evidence type="ECO:0000259" key="14">
    <source>
        <dbReference type="Pfam" id="PF02882"/>
    </source>
</evidence>
<dbReference type="Gene3D" id="3.40.50.720">
    <property type="entry name" value="NAD(P)-binding Rossmann-like Domain"/>
    <property type="match status" value="1"/>
</dbReference>
<evidence type="ECO:0000256" key="11">
    <source>
        <dbReference type="ARBA" id="ARBA00023268"/>
    </source>
</evidence>
<dbReference type="GO" id="GO:0009086">
    <property type="term" value="P:methionine biosynthetic process"/>
    <property type="evidence" value="ECO:0007669"/>
    <property type="project" value="UniProtKB-KW"/>
</dbReference>
<dbReference type="KEGG" id="lmu:LBLM1_03495"/>
<evidence type="ECO:0000256" key="3">
    <source>
        <dbReference type="ARBA" id="ARBA00022563"/>
    </source>
</evidence>
<dbReference type="Gene3D" id="3.40.50.10860">
    <property type="entry name" value="Leucine Dehydrogenase, chain A, domain 1"/>
    <property type="match status" value="1"/>
</dbReference>
<dbReference type="EC" id="3.5.4.9" evidence="12"/>
<protein>
    <recommendedName>
        <fullName evidence="12">Bifunctional protein FolD</fullName>
    </recommendedName>
    <domain>
        <recommendedName>
            <fullName evidence="12">Methylenetetrahydrofolate dehydrogenase</fullName>
            <ecNumber evidence="12">1.5.1.5</ecNumber>
        </recommendedName>
    </domain>
    <domain>
        <recommendedName>
            <fullName evidence="12">Methenyltetrahydrofolate cyclohydrolase</fullName>
            <ecNumber evidence="12">3.5.4.9</ecNumber>
        </recommendedName>
    </domain>
</protein>
<keyword evidence="10 12" id="KW-0486">Methionine biosynthesis</keyword>
<comment type="similarity">
    <text evidence="12">Belongs to the tetrahydrofolate dehydrogenase/cyclohydrolase family.</text>
</comment>
<dbReference type="RefSeq" id="WP_006499579.1">
    <property type="nucleotide sequence ID" value="NZ_CP011013.1"/>
</dbReference>
<evidence type="ECO:0000313" key="16">
    <source>
        <dbReference type="Proteomes" id="UP000003645"/>
    </source>
</evidence>
<keyword evidence="7 12" id="KW-0521">NADP</keyword>
<evidence type="ECO:0000256" key="4">
    <source>
        <dbReference type="ARBA" id="ARBA00022605"/>
    </source>
</evidence>
<comment type="subunit">
    <text evidence="2 12">Homodimer.</text>
</comment>
<evidence type="ECO:0000256" key="10">
    <source>
        <dbReference type="ARBA" id="ARBA00023167"/>
    </source>
</evidence>
<dbReference type="GO" id="GO:0004488">
    <property type="term" value="F:methylenetetrahydrofolate dehydrogenase (NADP+) activity"/>
    <property type="evidence" value="ECO:0007669"/>
    <property type="project" value="UniProtKB-UniRule"/>
</dbReference>
<dbReference type="HAMAP" id="MF_01576">
    <property type="entry name" value="THF_DHG_CYH"/>
    <property type="match status" value="1"/>
</dbReference>
<dbReference type="PROSITE" id="PS00767">
    <property type="entry name" value="THF_DHG_CYH_2"/>
    <property type="match status" value="1"/>
</dbReference>
<dbReference type="GO" id="GO:0000105">
    <property type="term" value="P:L-histidine biosynthetic process"/>
    <property type="evidence" value="ECO:0007669"/>
    <property type="project" value="UniProtKB-KW"/>
</dbReference>
<dbReference type="FunFam" id="3.40.50.10860:FF:000005">
    <property type="entry name" value="C-1-tetrahydrofolate synthase, cytoplasmic, putative"/>
    <property type="match status" value="1"/>
</dbReference>
<comment type="catalytic activity">
    <reaction evidence="12">
        <text>(6R)-5,10-methylene-5,6,7,8-tetrahydrofolate + NADP(+) = (6R)-5,10-methenyltetrahydrofolate + NADPH</text>
        <dbReference type="Rhea" id="RHEA:22812"/>
        <dbReference type="ChEBI" id="CHEBI:15636"/>
        <dbReference type="ChEBI" id="CHEBI:57455"/>
        <dbReference type="ChEBI" id="CHEBI:57783"/>
        <dbReference type="ChEBI" id="CHEBI:58349"/>
        <dbReference type="EC" id="1.5.1.5"/>
    </reaction>
</comment>
<comment type="caution">
    <text evidence="12">Lacks conserved residue(s) required for the propagation of feature annotation.</text>
</comment>
<keyword evidence="11 12" id="KW-0511">Multifunctional enzyme</keyword>
<dbReference type="OrthoDB" id="9803580at2"/>
<evidence type="ECO:0000259" key="13">
    <source>
        <dbReference type="Pfam" id="PF00763"/>
    </source>
</evidence>
<dbReference type="GeneID" id="57114532"/>
<accession>A0A0D4CJC0</accession>
<dbReference type="InterPro" id="IPR020867">
    <property type="entry name" value="THF_DH/CycHdrlase_CS"/>
</dbReference>
<dbReference type="Pfam" id="PF00763">
    <property type="entry name" value="THF_DHG_CYH"/>
    <property type="match status" value="1"/>
</dbReference>
<dbReference type="GO" id="GO:0035999">
    <property type="term" value="P:tetrahydrofolate interconversion"/>
    <property type="evidence" value="ECO:0007669"/>
    <property type="project" value="UniProtKB-UniRule"/>
</dbReference>
<dbReference type="InterPro" id="IPR000672">
    <property type="entry name" value="THF_DH/CycHdrlase"/>
</dbReference>
<evidence type="ECO:0000256" key="7">
    <source>
        <dbReference type="ARBA" id="ARBA00022857"/>
    </source>
</evidence>
<dbReference type="EMBL" id="CP011013">
    <property type="protein sequence ID" value="AJT50218.1"/>
    <property type="molecule type" value="Genomic_DNA"/>
</dbReference>
<dbReference type="SUPFAM" id="SSF53223">
    <property type="entry name" value="Aminoacid dehydrogenase-like, N-terminal domain"/>
    <property type="match status" value="1"/>
</dbReference>
<keyword evidence="16" id="KW-1185">Reference proteome</keyword>
<keyword evidence="4 12" id="KW-0028">Amino-acid biosynthesis</keyword>
<keyword evidence="9 12" id="KW-0368">Histidine biosynthesis</keyword>
<evidence type="ECO:0000256" key="8">
    <source>
        <dbReference type="ARBA" id="ARBA00023002"/>
    </source>
</evidence>
<comment type="catalytic activity">
    <reaction evidence="12">
        <text>(6R)-5,10-methenyltetrahydrofolate + H2O = (6R)-10-formyltetrahydrofolate + H(+)</text>
        <dbReference type="Rhea" id="RHEA:23700"/>
        <dbReference type="ChEBI" id="CHEBI:15377"/>
        <dbReference type="ChEBI" id="CHEBI:15378"/>
        <dbReference type="ChEBI" id="CHEBI:57455"/>
        <dbReference type="ChEBI" id="CHEBI:195366"/>
        <dbReference type="EC" id="3.5.4.9"/>
    </reaction>
</comment>
<evidence type="ECO:0000256" key="12">
    <source>
        <dbReference type="HAMAP-Rule" id="MF_01576"/>
    </source>
</evidence>
<feature type="binding site" evidence="12">
    <location>
        <begin position="166"/>
        <end position="168"/>
    </location>
    <ligand>
        <name>NADP(+)</name>
        <dbReference type="ChEBI" id="CHEBI:58349"/>
    </ligand>
</feature>
<comment type="function">
    <text evidence="12">Catalyzes the oxidation of 5,10-methylenetetrahydrofolate to 5,10-methenyltetrahydrofolate and then the hydrolysis of 5,10-methenyltetrahydrofolate to 10-formyltetrahydrofolate.</text>
</comment>
<dbReference type="SUPFAM" id="SSF51735">
    <property type="entry name" value="NAD(P)-binding Rossmann-fold domains"/>
    <property type="match status" value="1"/>
</dbReference>
<dbReference type="InterPro" id="IPR020631">
    <property type="entry name" value="THF_DH/CycHdrlase_NAD-bd_dom"/>
</dbReference>
<dbReference type="UniPathway" id="UPA00193"/>
<dbReference type="InterPro" id="IPR046346">
    <property type="entry name" value="Aminoacid_DH-like_N_sf"/>
</dbReference>
<feature type="domain" description="Tetrahydrofolate dehydrogenase/cyclohydrolase catalytic" evidence="13">
    <location>
        <begin position="5"/>
        <end position="119"/>
    </location>
</feature>